<feature type="signal peptide" evidence="2">
    <location>
        <begin position="1"/>
        <end position="40"/>
    </location>
</feature>
<keyword evidence="4" id="KW-1185">Reference proteome</keyword>
<evidence type="ECO:0000256" key="1">
    <source>
        <dbReference type="SAM" id="MobiDB-lite"/>
    </source>
</evidence>
<feature type="chain" id="PRO_5015162610" description="DUF1176 domain-containing protein" evidence="2">
    <location>
        <begin position="41"/>
        <end position="207"/>
    </location>
</feature>
<dbReference type="AlphaFoldDB" id="A0A2P7AW15"/>
<evidence type="ECO:0000313" key="3">
    <source>
        <dbReference type="EMBL" id="PSH58412.1"/>
    </source>
</evidence>
<organism evidence="3 4">
    <name type="scientific">Phyllobacterium endophyticum</name>
    <dbReference type="NCBI Taxonomy" id="1149773"/>
    <lineage>
        <taxon>Bacteria</taxon>
        <taxon>Pseudomonadati</taxon>
        <taxon>Pseudomonadota</taxon>
        <taxon>Alphaproteobacteria</taxon>
        <taxon>Hyphomicrobiales</taxon>
        <taxon>Phyllobacteriaceae</taxon>
        <taxon>Phyllobacterium</taxon>
    </lineage>
</organism>
<keyword evidence="2" id="KW-0732">Signal</keyword>
<feature type="compositionally biased region" description="Low complexity" evidence="1">
    <location>
        <begin position="44"/>
        <end position="62"/>
    </location>
</feature>
<sequence>MFKHLKAYKHDRQRLTIMHHSHLFLCSIAALALNLSPVLAQEAKPPEATAPAPAETPATKQQSETGTQTPPEYLDDRSNPEALIKSYYNAINRQEYARAFSYYAADSQPQPFPQFQAGYETTESVSVLFGKAVGEGAAGSAYWSQPLAIRSEAKDGAVTVFNGCYRLRLANPAIQGVPYVPLSILDGTLQKSEQPFEQSVPEGCEAP</sequence>
<gene>
    <name evidence="3" type="ORF">CU100_12465</name>
</gene>
<evidence type="ECO:0000313" key="4">
    <source>
        <dbReference type="Proteomes" id="UP000241158"/>
    </source>
</evidence>
<proteinExistence type="predicted"/>
<evidence type="ECO:0008006" key="5">
    <source>
        <dbReference type="Google" id="ProtNLM"/>
    </source>
</evidence>
<accession>A0A2P7AW15</accession>
<dbReference type="EMBL" id="PGGN01000002">
    <property type="protein sequence ID" value="PSH58412.1"/>
    <property type="molecule type" value="Genomic_DNA"/>
</dbReference>
<feature type="region of interest" description="Disordered" evidence="1">
    <location>
        <begin position="44"/>
        <end position="77"/>
    </location>
</feature>
<dbReference type="Proteomes" id="UP000241158">
    <property type="component" value="Unassembled WGS sequence"/>
</dbReference>
<evidence type="ECO:0000256" key="2">
    <source>
        <dbReference type="SAM" id="SignalP"/>
    </source>
</evidence>
<comment type="caution">
    <text evidence="3">The sequence shown here is derived from an EMBL/GenBank/DDBJ whole genome shotgun (WGS) entry which is preliminary data.</text>
</comment>
<reference evidence="4" key="1">
    <citation type="submission" date="2017-11" db="EMBL/GenBank/DDBJ databases">
        <authorList>
            <person name="Kuznetsova I."/>
            <person name="Sazanova A."/>
            <person name="Chirak E."/>
            <person name="Safronova V."/>
            <person name="Willems A."/>
        </authorList>
    </citation>
    <scope>NUCLEOTIDE SEQUENCE [LARGE SCALE GENOMIC DNA]</scope>
    <source>
        <strain evidence="4">PEPV15</strain>
    </source>
</reference>
<name>A0A2P7AW15_9HYPH</name>
<protein>
    <recommendedName>
        <fullName evidence="5">DUF1176 domain-containing protein</fullName>
    </recommendedName>
</protein>